<dbReference type="GeneID" id="10538523"/>
<feature type="compositionally biased region" description="Polar residues" evidence="1">
    <location>
        <begin position="547"/>
        <end position="582"/>
    </location>
</feature>
<feature type="region of interest" description="Disordered" evidence="1">
    <location>
        <begin position="227"/>
        <end position="248"/>
    </location>
</feature>
<feature type="region of interest" description="Disordered" evidence="1">
    <location>
        <begin position="25"/>
        <end position="76"/>
    </location>
</feature>
<keyword evidence="3" id="KW-1185">Reference proteome</keyword>
<sequence>MNHSTISEGQATTTTLAISQVQVPLTSTTSQSQATTSTISQGPAPDPNSTISQHPTHNNHFAANNEDEDGLRGTMEDDHNIDEASFRKNQMKLSDSQMEPFATMDLAALTAASKSYSTRRRMTDDMKEEVDEMYYEFQCNIAKLSIQNRVGAHLYFDHVGQSRRVRAGTSWNNFQKYDPEAQKMFDEFGLNVGRSKVSAIWARKTWPEKLRYRDVDYLKTLREVTTNSGESNVPHPGTVLHAPTGSSPTRLNGRVQLSKVSLEKTSSLVANWVTKIQSDLDSFAFFHQVEGFYVIASRHPKSTIFHKGGSSVGNKFLRMLAQNKETDPAADFHTWTAAQAIQLSNGCGTTLHLQSRIKTVDDVAEKFRAGKHADNIKAIRDKLRHLIYVASGHKLNSPWPGEDTDYRLQELKFSFSIDDNQWNIEPNDLKKPLVKLNCGTAMGILACLGLNKIHLTYHPDWEDISPRPRKKQSNTNKRKNKRNRKDDENEDEDEDEDEDNEDNNNNKNPSESNSGNQPQHKRLRINAATDNGFQAGNQPQRKRTRTDAATNSSTADNLSESGNQPQNHPNRNDGATNGSTTLNKKKRFRPIKTASKTLSATTADTNQLESNKGNPADNNRADVSGEGNPPGEGATNANETPDNDPTLDPLLAALV</sequence>
<evidence type="ECO:0000313" key="3">
    <source>
        <dbReference type="Proteomes" id="UP000008783"/>
    </source>
</evidence>
<feature type="compositionally biased region" description="Acidic residues" evidence="1">
    <location>
        <begin position="488"/>
        <end position="502"/>
    </location>
</feature>
<dbReference type="KEGG" id="pgr:PGTG_18524"/>
<evidence type="ECO:0000256" key="1">
    <source>
        <dbReference type="SAM" id="MobiDB-lite"/>
    </source>
</evidence>
<feature type="compositionally biased region" description="Polar residues" evidence="1">
    <location>
        <begin position="509"/>
        <end position="518"/>
    </location>
</feature>
<reference evidence="3" key="2">
    <citation type="journal article" date="2011" name="Proc. Natl. Acad. Sci. U.S.A.">
        <title>Obligate biotrophy features unraveled by the genomic analysis of rust fungi.</title>
        <authorList>
            <person name="Duplessis S."/>
            <person name="Cuomo C.A."/>
            <person name="Lin Y.-C."/>
            <person name="Aerts A."/>
            <person name="Tisserant E."/>
            <person name="Veneault-Fourrey C."/>
            <person name="Joly D.L."/>
            <person name="Hacquard S."/>
            <person name="Amselem J."/>
            <person name="Cantarel B.L."/>
            <person name="Chiu R."/>
            <person name="Coutinho P.M."/>
            <person name="Feau N."/>
            <person name="Field M."/>
            <person name="Frey P."/>
            <person name="Gelhaye E."/>
            <person name="Goldberg J."/>
            <person name="Grabherr M.G."/>
            <person name="Kodira C.D."/>
            <person name="Kohler A."/>
            <person name="Kuees U."/>
            <person name="Lindquist E.A."/>
            <person name="Lucas S.M."/>
            <person name="Mago R."/>
            <person name="Mauceli E."/>
            <person name="Morin E."/>
            <person name="Murat C."/>
            <person name="Pangilinan J.L."/>
            <person name="Park R."/>
            <person name="Pearson M."/>
            <person name="Quesneville H."/>
            <person name="Rouhier N."/>
            <person name="Sakthikumar S."/>
            <person name="Salamov A.A."/>
            <person name="Schmutz J."/>
            <person name="Selles B."/>
            <person name="Shapiro H."/>
            <person name="Tanguay P."/>
            <person name="Tuskan G.A."/>
            <person name="Henrissat B."/>
            <person name="Van de Peer Y."/>
            <person name="Rouze P."/>
            <person name="Ellis J.G."/>
            <person name="Dodds P.N."/>
            <person name="Schein J.E."/>
            <person name="Zhong S."/>
            <person name="Hamelin R.C."/>
            <person name="Grigoriev I.V."/>
            <person name="Szabo L.J."/>
            <person name="Martin F."/>
        </authorList>
    </citation>
    <scope>NUCLEOTIDE SEQUENCE [LARGE SCALE GENOMIC DNA]</scope>
    <source>
        <strain evidence="3">CRL 75-36-700-3 / race SCCL</strain>
    </source>
</reference>
<organism evidence="2 3">
    <name type="scientific">Puccinia graminis f. sp. tritici (strain CRL 75-36-700-3 / race SCCL)</name>
    <name type="common">Black stem rust fungus</name>
    <dbReference type="NCBI Taxonomy" id="418459"/>
    <lineage>
        <taxon>Eukaryota</taxon>
        <taxon>Fungi</taxon>
        <taxon>Dikarya</taxon>
        <taxon>Basidiomycota</taxon>
        <taxon>Pucciniomycotina</taxon>
        <taxon>Pucciniomycetes</taxon>
        <taxon>Pucciniales</taxon>
        <taxon>Pucciniaceae</taxon>
        <taxon>Puccinia</taxon>
    </lineage>
</organism>
<evidence type="ECO:0000313" key="2">
    <source>
        <dbReference type="EMBL" id="EFP92526.1"/>
    </source>
</evidence>
<dbReference type="RefSeq" id="XP_003336945.1">
    <property type="nucleotide sequence ID" value="XM_003336897.1"/>
</dbReference>
<feature type="compositionally biased region" description="Basic residues" evidence="1">
    <location>
        <begin position="467"/>
        <end position="483"/>
    </location>
</feature>
<protein>
    <submittedName>
        <fullName evidence="2">Uncharacterized protein</fullName>
    </submittedName>
</protein>
<gene>
    <name evidence="2" type="ORF">PGTG_18524</name>
</gene>
<feature type="region of interest" description="Disordered" evidence="1">
    <location>
        <begin position="460"/>
        <end position="655"/>
    </location>
</feature>
<reference key="1">
    <citation type="submission" date="2007-01" db="EMBL/GenBank/DDBJ databases">
        <title>The Genome Sequence of Puccinia graminis f. sp. tritici Strain CRL 75-36-700-3.</title>
        <authorList>
            <consortium name="The Broad Institute Genome Sequencing Platform"/>
            <person name="Birren B."/>
            <person name="Lander E."/>
            <person name="Galagan J."/>
            <person name="Nusbaum C."/>
            <person name="Devon K."/>
            <person name="Cuomo C."/>
            <person name="Jaffe D."/>
            <person name="Butler J."/>
            <person name="Alvarez P."/>
            <person name="Gnerre S."/>
            <person name="Grabherr M."/>
            <person name="Mauceli E."/>
            <person name="Brockman W."/>
            <person name="Young S."/>
            <person name="LaButti K."/>
            <person name="Sykes S."/>
            <person name="DeCaprio D."/>
            <person name="Crawford M."/>
            <person name="Koehrsen M."/>
            <person name="Engels R."/>
            <person name="Montgomery P."/>
            <person name="Pearson M."/>
            <person name="Howarth C."/>
            <person name="Larson L."/>
            <person name="White J."/>
            <person name="Zeng Q."/>
            <person name="Kodira C."/>
            <person name="Yandava C."/>
            <person name="Alvarado L."/>
            <person name="O'Leary S."/>
            <person name="Szabo L."/>
            <person name="Dean R."/>
            <person name="Schein J."/>
        </authorList>
    </citation>
    <scope>NUCLEOTIDE SEQUENCE</scope>
    <source>
        <strain>CRL 75-36-700-3</strain>
    </source>
</reference>
<feature type="compositionally biased region" description="Polar residues" evidence="1">
    <location>
        <begin position="47"/>
        <end position="62"/>
    </location>
</feature>
<feature type="compositionally biased region" description="Polar residues" evidence="1">
    <location>
        <begin position="528"/>
        <end position="539"/>
    </location>
</feature>
<accession>E3L7K1</accession>
<dbReference type="OrthoDB" id="2507141at2759"/>
<dbReference type="EMBL" id="DS178366">
    <property type="protein sequence ID" value="EFP92526.1"/>
    <property type="molecule type" value="Genomic_DNA"/>
</dbReference>
<dbReference type="HOGENOM" id="CLU_029875_0_0_1"/>
<dbReference type="AlphaFoldDB" id="E3L7K1"/>
<name>E3L7K1_PUCGT</name>
<dbReference type="STRING" id="418459.E3L7K1"/>
<feature type="compositionally biased region" description="Polar residues" evidence="1">
    <location>
        <begin position="606"/>
        <end position="617"/>
    </location>
</feature>
<dbReference type="InParanoid" id="E3L7K1"/>
<dbReference type="Proteomes" id="UP000008783">
    <property type="component" value="Unassembled WGS sequence"/>
</dbReference>
<dbReference type="VEuPathDB" id="FungiDB:PGTG_18524"/>
<feature type="compositionally biased region" description="Low complexity" evidence="1">
    <location>
        <begin position="26"/>
        <end position="41"/>
    </location>
</feature>
<proteinExistence type="predicted"/>
<feature type="compositionally biased region" description="Low complexity" evidence="1">
    <location>
        <begin position="592"/>
        <end position="605"/>
    </location>
</feature>